<dbReference type="GO" id="GO:0032259">
    <property type="term" value="P:methylation"/>
    <property type="evidence" value="ECO:0007669"/>
    <property type="project" value="UniProtKB-KW"/>
</dbReference>
<dbReference type="RefSeq" id="WP_242710978.1">
    <property type="nucleotide sequence ID" value="NZ_JALDAX010000008.1"/>
</dbReference>
<protein>
    <submittedName>
        <fullName evidence="2">Class I SAM-dependent methyltransferase</fullName>
    </submittedName>
</protein>
<dbReference type="Proteomes" id="UP001165270">
    <property type="component" value="Unassembled WGS sequence"/>
</dbReference>
<accession>A0ABS9XK95</accession>
<gene>
    <name evidence="2" type="ORF">MQN93_22365</name>
</gene>
<sequence length="271" mass="29390">MTHSARDFYDSLAADYHRIFPDWDTSITRQAATLDALLHRELGPGPHQLLDCACGIGTQAIGLARAGHGVVGSDLSPVAVVRAAAEAAARGVRLRTVAADMRQLPFRPGAFDAVVCADNSLAHLLTTGDLEAALTDMRRVLVDDGLLLLTIRDYDEARRTHPTSVPPQVSHDADGRSITFQLWHWHDDGEHYDQEYFQLVPAGDGWKVRVRRATSWALTRDQVAAAATASGFTALTWHTPETSGFYQPVLTARAAAGPGIVPGHREGGFPR</sequence>
<evidence type="ECO:0000313" key="3">
    <source>
        <dbReference type="Proteomes" id="UP001165270"/>
    </source>
</evidence>
<dbReference type="InterPro" id="IPR029063">
    <property type="entry name" value="SAM-dependent_MTases_sf"/>
</dbReference>
<keyword evidence="2" id="KW-0489">Methyltransferase</keyword>
<dbReference type="PANTHER" id="PTHR43591">
    <property type="entry name" value="METHYLTRANSFERASE"/>
    <property type="match status" value="1"/>
</dbReference>
<comment type="caution">
    <text evidence="2">The sequence shown here is derived from an EMBL/GenBank/DDBJ whole genome shotgun (WGS) entry which is preliminary data.</text>
</comment>
<proteinExistence type="predicted"/>
<dbReference type="Gene3D" id="3.40.50.150">
    <property type="entry name" value="Vaccinia Virus protein VP39"/>
    <property type="match status" value="1"/>
</dbReference>
<organism evidence="2 3">
    <name type="scientific">Streptomyces spinosisporus</name>
    <dbReference type="NCBI Taxonomy" id="2927582"/>
    <lineage>
        <taxon>Bacteria</taxon>
        <taxon>Bacillati</taxon>
        <taxon>Actinomycetota</taxon>
        <taxon>Actinomycetes</taxon>
        <taxon>Kitasatosporales</taxon>
        <taxon>Streptomycetaceae</taxon>
        <taxon>Streptomyces</taxon>
    </lineage>
</organism>
<evidence type="ECO:0000259" key="1">
    <source>
        <dbReference type="Pfam" id="PF13649"/>
    </source>
</evidence>
<keyword evidence="3" id="KW-1185">Reference proteome</keyword>
<reference evidence="2" key="1">
    <citation type="submission" date="2022-03" db="EMBL/GenBank/DDBJ databases">
        <title>Streptomyces 7R015 and 7R016 isolated from Barleria lupulina in Thailand.</title>
        <authorList>
            <person name="Kanchanasin P."/>
            <person name="Phongsopitanun W."/>
            <person name="Tanasupawat S."/>
        </authorList>
    </citation>
    <scope>NUCLEOTIDE SEQUENCE</scope>
    <source>
        <strain evidence="2">7R016</strain>
    </source>
</reference>
<name>A0ABS9XK95_9ACTN</name>
<feature type="domain" description="Methyltransferase" evidence="1">
    <location>
        <begin position="50"/>
        <end position="145"/>
    </location>
</feature>
<dbReference type="GO" id="GO:0008168">
    <property type="term" value="F:methyltransferase activity"/>
    <property type="evidence" value="ECO:0007669"/>
    <property type="project" value="UniProtKB-KW"/>
</dbReference>
<dbReference type="Pfam" id="PF13649">
    <property type="entry name" value="Methyltransf_25"/>
    <property type="match status" value="1"/>
</dbReference>
<evidence type="ECO:0000313" key="2">
    <source>
        <dbReference type="EMBL" id="MCI3242474.1"/>
    </source>
</evidence>
<dbReference type="EMBL" id="JALDAX010000008">
    <property type="protein sequence ID" value="MCI3242474.1"/>
    <property type="molecule type" value="Genomic_DNA"/>
</dbReference>
<dbReference type="CDD" id="cd02440">
    <property type="entry name" value="AdoMet_MTases"/>
    <property type="match status" value="1"/>
</dbReference>
<dbReference type="SUPFAM" id="SSF53335">
    <property type="entry name" value="S-adenosyl-L-methionine-dependent methyltransferases"/>
    <property type="match status" value="1"/>
</dbReference>
<dbReference type="InterPro" id="IPR041698">
    <property type="entry name" value="Methyltransf_25"/>
</dbReference>
<keyword evidence="2" id="KW-0808">Transferase</keyword>